<sequence>MDLANEHNDSVCRSISLFHVTLQDDGPLYPGPSSGSFLITHPLILHSNKISNAEAALQVRFDKYPEAHQKKKVCNNTILFMSLSRSLSPQVTTSSQNPISGTQKLRRVASKMLQKMKLPEGGKADIDLEELGSTGVQQAARFVTFTRPAAEAPQIVSNLKAMMTTRSIRPRRPARIYTEDSTAVPRSQADLNGPELRLQKSFQTSARSPTETGTPLRRNPQQVFVFEATSDRSASAVLDDVVVDYYVGYEPLDDDEDDEGSDVDWSLLDLPENVYGRLANESCHSLI</sequence>
<dbReference type="AlphaFoldDB" id="A0A8H3FBA6"/>
<name>A0A8H3FBA6_9LECA</name>
<gene>
    <name evidence="1" type="ORF">ALECFALPRED_002031</name>
</gene>
<reference evidence="1" key="1">
    <citation type="submission" date="2021-03" db="EMBL/GenBank/DDBJ databases">
        <authorList>
            <person name="Tagirdzhanova G."/>
        </authorList>
    </citation>
    <scope>NUCLEOTIDE SEQUENCE</scope>
</reference>
<dbReference type="EMBL" id="CAJPDR010000152">
    <property type="protein sequence ID" value="CAF9922152.1"/>
    <property type="molecule type" value="Genomic_DNA"/>
</dbReference>
<proteinExistence type="predicted"/>
<comment type="caution">
    <text evidence="1">The sequence shown here is derived from an EMBL/GenBank/DDBJ whole genome shotgun (WGS) entry which is preliminary data.</text>
</comment>
<evidence type="ECO:0000313" key="2">
    <source>
        <dbReference type="Proteomes" id="UP000664203"/>
    </source>
</evidence>
<protein>
    <submittedName>
        <fullName evidence="1">Uncharacterized protein</fullName>
    </submittedName>
</protein>
<organism evidence="1 2">
    <name type="scientific">Alectoria fallacina</name>
    <dbReference type="NCBI Taxonomy" id="1903189"/>
    <lineage>
        <taxon>Eukaryota</taxon>
        <taxon>Fungi</taxon>
        <taxon>Dikarya</taxon>
        <taxon>Ascomycota</taxon>
        <taxon>Pezizomycotina</taxon>
        <taxon>Lecanoromycetes</taxon>
        <taxon>OSLEUM clade</taxon>
        <taxon>Lecanoromycetidae</taxon>
        <taxon>Lecanorales</taxon>
        <taxon>Lecanorineae</taxon>
        <taxon>Parmeliaceae</taxon>
        <taxon>Alectoria</taxon>
    </lineage>
</organism>
<dbReference type="Proteomes" id="UP000664203">
    <property type="component" value="Unassembled WGS sequence"/>
</dbReference>
<accession>A0A8H3FBA6</accession>
<evidence type="ECO:0000313" key="1">
    <source>
        <dbReference type="EMBL" id="CAF9922152.1"/>
    </source>
</evidence>
<dbReference type="OrthoDB" id="10522316at2759"/>
<keyword evidence="2" id="KW-1185">Reference proteome</keyword>